<sequence>GDKILASLMHFRSQYSRMGGGKLPRSWRALKGWKRLSPGQSRRAMPLAVWCRLHGAGENGPTPHGIIPAGGLEQLLTPKRADQERPERSKTGEFDDSIPLDSFYMKSWAPPLYEQLKKGHPESPLWDFDYSLFSSMFYRACRALGLTMTPYQLRHSGPSIDRALDKRSLLEVQKRGRWKSFKSVSRYEKSARLAANFGMLPLVLQRHSLEAESQLGDVMLGRRRALPPPTVGYKCKEYDILHGAACDLTSPAVLRQIRQDVKAALLDHGNQCFRTWIAWIVDVRAPSAAVHTGLIFDALHALWQDTAGLSSTGTRSLSADISLLL</sequence>
<accession>A0A813C087</accession>
<organism evidence="1 2">
    <name type="scientific">Symbiodinium necroappetens</name>
    <dbReference type="NCBI Taxonomy" id="1628268"/>
    <lineage>
        <taxon>Eukaryota</taxon>
        <taxon>Sar</taxon>
        <taxon>Alveolata</taxon>
        <taxon>Dinophyceae</taxon>
        <taxon>Suessiales</taxon>
        <taxon>Symbiodiniaceae</taxon>
        <taxon>Symbiodinium</taxon>
    </lineage>
</organism>
<feature type="non-terminal residue" evidence="1">
    <location>
        <position position="1"/>
    </location>
</feature>
<reference evidence="1" key="1">
    <citation type="submission" date="2021-02" db="EMBL/GenBank/DDBJ databases">
        <authorList>
            <person name="Dougan E. K."/>
            <person name="Rhodes N."/>
            <person name="Thang M."/>
            <person name="Chan C."/>
        </authorList>
    </citation>
    <scope>NUCLEOTIDE SEQUENCE</scope>
</reference>
<comment type="caution">
    <text evidence="1">The sequence shown here is derived from an EMBL/GenBank/DDBJ whole genome shotgun (WGS) entry which is preliminary data.</text>
</comment>
<dbReference type="Proteomes" id="UP000601435">
    <property type="component" value="Unassembled WGS sequence"/>
</dbReference>
<proteinExistence type="predicted"/>
<dbReference type="EMBL" id="CAJNJA010079940">
    <property type="protein sequence ID" value="CAE7926339.1"/>
    <property type="molecule type" value="Genomic_DNA"/>
</dbReference>
<evidence type="ECO:0000313" key="1">
    <source>
        <dbReference type="EMBL" id="CAE7926339.1"/>
    </source>
</evidence>
<dbReference type="OrthoDB" id="10568587at2759"/>
<dbReference type="SUPFAM" id="SSF56349">
    <property type="entry name" value="DNA breaking-rejoining enzymes"/>
    <property type="match status" value="1"/>
</dbReference>
<evidence type="ECO:0000313" key="2">
    <source>
        <dbReference type="Proteomes" id="UP000601435"/>
    </source>
</evidence>
<dbReference type="AlphaFoldDB" id="A0A813C087"/>
<protein>
    <submittedName>
        <fullName evidence="1">Uncharacterized protein</fullName>
    </submittedName>
</protein>
<gene>
    <name evidence="1" type="ORF">SNEC2469_LOCUS32094</name>
</gene>
<dbReference type="GO" id="GO:0003677">
    <property type="term" value="F:DNA binding"/>
    <property type="evidence" value="ECO:0007669"/>
    <property type="project" value="InterPro"/>
</dbReference>
<name>A0A813C087_9DINO</name>
<dbReference type="InterPro" id="IPR011010">
    <property type="entry name" value="DNA_brk_join_enz"/>
</dbReference>
<keyword evidence="2" id="KW-1185">Reference proteome</keyword>